<dbReference type="Pfam" id="PF14035">
    <property type="entry name" value="YlzJ"/>
    <property type="match status" value="1"/>
</dbReference>
<protein>
    <submittedName>
        <fullName evidence="1">YlzJ-like family protein</fullName>
    </submittedName>
</protein>
<gene>
    <name evidence="1" type="ORF">H7C18_31705</name>
</gene>
<dbReference type="InterPro" id="IPR025619">
    <property type="entry name" value="YlzJ"/>
</dbReference>
<sequence length="88" mass="9389">MTLYTCMPLELVLDGMHEGPGPLVEVGREGLTMLVAPTAPGVGRIVRLLVAPLEYYLKPEYAPGSIVLYGGAGLEEKTAPPQLEPPLM</sequence>
<reference evidence="1 2" key="1">
    <citation type="submission" date="2020-08" db="EMBL/GenBank/DDBJ databases">
        <title>Cohnella phylogeny.</title>
        <authorList>
            <person name="Dunlap C."/>
        </authorList>
    </citation>
    <scope>NUCLEOTIDE SEQUENCE [LARGE SCALE GENOMIC DNA]</scope>
    <source>
        <strain evidence="1 2">CBP 2801</strain>
    </source>
</reference>
<name>A0A7X0VYZ0_9BACL</name>
<organism evidence="1 2">
    <name type="scientific">Cohnella zeiphila</name>
    <dbReference type="NCBI Taxonomy" id="2761120"/>
    <lineage>
        <taxon>Bacteria</taxon>
        <taxon>Bacillati</taxon>
        <taxon>Bacillota</taxon>
        <taxon>Bacilli</taxon>
        <taxon>Bacillales</taxon>
        <taxon>Paenibacillaceae</taxon>
        <taxon>Cohnella</taxon>
    </lineage>
</organism>
<dbReference type="AlphaFoldDB" id="A0A7X0VYZ0"/>
<comment type="caution">
    <text evidence="1">The sequence shown here is derived from an EMBL/GenBank/DDBJ whole genome shotgun (WGS) entry which is preliminary data.</text>
</comment>
<dbReference type="EMBL" id="JACJVO010000050">
    <property type="protein sequence ID" value="MBB6735486.1"/>
    <property type="molecule type" value="Genomic_DNA"/>
</dbReference>
<evidence type="ECO:0000313" key="2">
    <source>
        <dbReference type="Proteomes" id="UP000564644"/>
    </source>
</evidence>
<dbReference type="RefSeq" id="WP_185133137.1">
    <property type="nucleotide sequence ID" value="NZ_JACJVO010000050.1"/>
</dbReference>
<evidence type="ECO:0000313" key="1">
    <source>
        <dbReference type="EMBL" id="MBB6735486.1"/>
    </source>
</evidence>
<keyword evidence="2" id="KW-1185">Reference proteome</keyword>
<proteinExistence type="predicted"/>
<accession>A0A7X0VYZ0</accession>
<dbReference type="Proteomes" id="UP000564644">
    <property type="component" value="Unassembled WGS sequence"/>
</dbReference>